<evidence type="ECO:0000313" key="2">
    <source>
        <dbReference type="EMBL" id="OEH77384.1"/>
    </source>
</evidence>
<dbReference type="InParanoid" id="A0A1D3D1R3"/>
<gene>
    <name evidence="2" type="ORF">cyc_07760</name>
</gene>
<feature type="region of interest" description="Disordered" evidence="1">
    <location>
        <begin position="1"/>
        <end position="100"/>
    </location>
</feature>
<organism evidence="2 3">
    <name type="scientific">Cyclospora cayetanensis</name>
    <dbReference type="NCBI Taxonomy" id="88456"/>
    <lineage>
        <taxon>Eukaryota</taxon>
        <taxon>Sar</taxon>
        <taxon>Alveolata</taxon>
        <taxon>Apicomplexa</taxon>
        <taxon>Conoidasida</taxon>
        <taxon>Coccidia</taxon>
        <taxon>Eucoccidiorida</taxon>
        <taxon>Eimeriorina</taxon>
        <taxon>Eimeriidae</taxon>
        <taxon>Cyclospora</taxon>
    </lineage>
</organism>
<dbReference type="VEuPathDB" id="ToxoDB:cyc_07760"/>
<dbReference type="AlphaFoldDB" id="A0A1D3D1R3"/>
<reference evidence="2 3" key="1">
    <citation type="journal article" date="2016" name="BMC Genomics">
        <title>Comparative genomics reveals Cyclospora cayetanensis possesses coccidia-like metabolism and invasion components but unique surface antigens.</title>
        <authorList>
            <person name="Liu S."/>
            <person name="Wang L."/>
            <person name="Zheng H."/>
            <person name="Xu Z."/>
            <person name="Roellig D.M."/>
            <person name="Li N."/>
            <person name="Frace M.A."/>
            <person name="Tang K."/>
            <person name="Arrowood M.J."/>
            <person name="Moss D.M."/>
            <person name="Zhang L."/>
            <person name="Feng Y."/>
            <person name="Xiao L."/>
        </authorList>
    </citation>
    <scope>NUCLEOTIDE SEQUENCE [LARGE SCALE GENOMIC DNA]</scope>
    <source>
        <strain evidence="2 3">CHN_HEN01</strain>
    </source>
</reference>
<dbReference type="EMBL" id="JROU02001109">
    <property type="protein sequence ID" value="OEH77384.1"/>
    <property type="molecule type" value="Genomic_DNA"/>
</dbReference>
<sequence length="250" mass="26617">MQDMFALLPFANGSEGPQPEQESSATLPESPIQRLPPSFGGSDAQKIAEKRGLEGHPGEPRKDPDMDDSKEPLWGIIREEQAGGETNSEIPKLENPQGDKGAGVLQEAAGEALAAAAEASAAVAALREWRRQQQDLQQQLLQRANTSYESESSVAPDHNSPLLTQIDALSDALLGASSALAEGAPAVDSLVSRVTATQQRGSCILELLSVSATLSSLSLLAYSGPPLLLISMQAQQFWVLRRREAAVQQQ</sequence>
<comment type="caution">
    <text evidence="2">The sequence shown here is derived from an EMBL/GenBank/DDBJ whole genome shotgun (WGS) entry which is preliminary data.</text>
</comment>
<proteinExistence type="predicted"/>
<name>A0A1D3D1R3_9EIME</name>
<dbReference type="Proteomes" id="UP000095192">
    <property type="component" value="Unassembled WGS sequence"/>
</dbReference>
<feature type="compositionally biased region" description="Basic and acidic residues" evidence="1">
    <location>
        <begin position="46"/>
        <end position="81"/>
    </location>
</feature>
<keyword evidence="3" id="KW-1185">Reference proteome</keyword>
<accession>A0A1D3D1R3</accession>
<evidence type="ECO:0000313" key="3">
    <source>
        <dbReference type="Proteomes" id="UP000095192"/>
    </source>
</evidence>
<protein>
    <submittedName>
        <fullName evidence="2">Uncharacterized protein</fullName>
    </submittedName>
</protein>
<evidence type="ECO:0000256" key="1">
    <source>
        <dbReference type="SAM" id="MobiDB-lite"/>
    </source>
</evidence>